<reference evidence="2" key="1">
    <citation type="journal article" date="2014" name="Nat. Genet.">
        <title>Genome of the human hookworm Necator americanus.</title>
        <authorList>
            <person name="Tang Y.T."/>
            <person name="Gao X."/>
            <person name="Rosa B.A."/>
            <person name="Abubucker S."/>
            <person name="Hallsworth-Pepin K."/>
            <person name="Martin J."/>
            <person name="Tyagi R."/>
            <person name="Heizer E."/>
            <person name="Zhang X."/>
            <person name="Bhonagiri-Palsikar V."/>
            <person name="Minx P."/>
            <person name="Warren W.C."/>
            <person name="Wang Q."/>
            <person name="Zhan B."/>
            <person name="Hotez P.J."/>
            <person name="Sternberg P.W."/>
            <person name="Dougall A."/>
            <person name="Gaze S.T."/>
            <person name="Mulvenna J."/>
            <person name="Sotillo J."/>
            <person name="Ranganathan S."/>
            <person name="Rabelo E.M."/>
            <person name="Wilson R.K."/>
            <person name="Felgner P.L."/>
            <person name="Bethony J."/>
            <person name="Hawdon J.M."/>
            <person name="Gasser R.B."/>
            <person name="Loukas A."/>
            <person name="Mitreva M."/>
        </authorList>
    </citation>
    <scope>NUCLEOTIDE SEQUENCE [LARGE SCALE GENOMIC DNA]</scope>
</reference>
<evidence type="ECO:0000313" key="2">
    <source>
        <dbReference type="Proteomes" id="UP000053676"/>
    </source>
</evidence>
<keyword evidence="2" id="KW-1185">Reference proteome</keyword>
<dbReference type="KEGG" id="nai:NECAME_08813"/>
<gene>
    <name evidence="1" type="ORF">NECAME_08813</name>
</gene>
<dbReference type="EMBL" id="KI658893">
    <property type="protein sequence ID" value="ETN80964.1"/>
    <property type="molecule type" value="Genomic_DNA"/>
</dbReference>
<name>W2TH92_NECAM</name>
<accession>W2TH92</accession>
<dbReference type="AlphaFoldDB" id="W2TH92"/>
<sequence length="71" mass="9023">MYLSKCQRNVYTFFTTEFKLRKQRFSEYDLHQRQQWFKRKCFNIELPVLSLLKFMKVLNYRQCNRRTRDTT</sequence>
<organism evidence="1 2">
    <name type="scientific">Necator americanus</name>
    <name type="common">Human hookworm</name>
    <dbReference type="NCBI Taxonomy" id="51031"/>
    <lineage>
        <taxon>Eukaryota</taxon>
        <taxon>Metazoa</taxon>
        <taxon>Ecdysozoa</taxon>
        <taxon>Nematoda</taxon>
        <taxon>Chromadorea</taxon>
        <taxon>Rhabditida</taxon>
        <taxon>Rhabditina</taxon>
        <taxon>Rhabditomorpha</taxon>
        <taxon>Strongyloidea</taxon>
        <taxon>Ancylostomatidae</taxon>
        <taxon>Bunostominae</taxon>
        <taxon>Necator</taxon>
    </lineage>
</organism>
<dbReference type="Proteomes" id="UP000053676">
    <property type="component" value="Unassembled WGS sequence"/>
</dbReference>
<protein>
    <submittedName>
        <fullName evidence="1">Uncharacterized protein</fullName>
    </submittedName>
</protein>
<proteinExistence type="predicted"/>
<evidence type="ECO:0000313" key="1">
    <source>
        <dbReference type="EMBL" id="ETN80964.1"/>
    </source>
</evidence>